<dbReference type="GO" id="GO:0016780">
    <property type="term" value="F:phosphotransferase activity, for other substituted phosphate groups"/>
    <property type="evidence" value="ECO:0007669"/>
    <property type="project" value="UniProtKB-UniRule"/>
</dbReference>
<organism evidence="4">
    <name type="scientific">uncultured marine thaumarchaeote SAT1000_39_F02</name>
    <dbReference type="NCBI Taxonomy" id="1456407"/>
    <lineage>
        <taxon>Archaea</taxon>
        <taxon>Nitrososphaerota</taxon>
        <taxon>environmental samples</taxon>
    </lineage>
</organism>
<comment type="similarity">
    <text evidence="2 3">Belongs to the CDP-alcohol phosphatidyltransferase class-I family.</text>
</comment>
<proteinExistence type="inferred from homology"/>
<keyword evidence="2" id="KW-0812">Transmembrane</keyword>
<feature type="transmembrane region" description="Helical" evidence="2">
    <location>
        <begin position="20"/>
        <end position="45"/>
    </location>
</feature>
<dbReference type="EC" id="2.7.8.39" evidence="2"/>
<dbReference type="GO" id="GO:0000287">
    <property type="term" value="F:magnesium ion binding"/>
    <property type="evidence" value="ECO:0007669"/>
    <property type="project" value="UniProtKB-UniRule"/>
</dbReference>
<dbReference type="InterPro" id="IPR000462">
    <property type="entry name" value="CDP-OH_P_trans"/>
</dbReference>
<feature type="transmembrane region" description="Helical" evidence="2">
    <location>
        <begin position="51"/>
        <end position="69"/>
    </location>
</feature>
<dbReference type="GO" id="GO:0005886">
    <property type="term" value="C:plasma membrane"/>
    <property type="evidence" value="ECO:0007669"/>
    <property type="project" value="UniProtKB-SubCell"/>
</dbReference>
<keyword evidence="2" id="KW-0443">Lipid metabolism</keyword>
<evidence type="ECO:0000313" key="4">
    <source>
        <dbReference type="EMBL" id="AIF24724.1"/>
    </source>
</evidence>
<dbReference type="InterPro" id="IPR043130">
    <property type="entry name" value="CDP-OH_PTrfase_TM_dom"/>
</dbReference>
<comment type="caution">
    <text evidence="2">Lacks conserved residue(s) required for the propagation of feature annotation.</text>
</comment>
<comment type="function">
    <text evidence="2">Catalyzes the formation of archaetidylinositol phosphate (AIP) from CDP-archaeol (CDP-ArOH or CDP-2,3-bis-(O-phytanyl)-sn-glycerol) and 1L-myo-inositol 1-phosphate (IP or 1D-myo-inositol 3-phosphate). AIP is a precursor of archaetidyl-myo-inositol (AI), an ether-type inositol phospholipid ubiquitously distributed in archaea membranes and essential for glycolipid biosynthesis in archaea.</text>
</comment>
<protein>
    <recommendedName>
        <fullName evidence="2">Archaetidylinositol phosphate synthase</fullName>
        <shortName evidence="2">AIP synthase</shortName>
        <ecNumber evidence="2">2.7.8.39</ecNumber>
    </recommendedName>
</protein>
<sequence>MLNNLRDSLQPHLEKIGRGFASTGISPNGWSCIGLVFAFVSAFIYGWNVEFSLIIGGIVLLVAGFFDIVDGQVARVSQKVTKSGGFLDSVFDKIAEVAIFLGILVGGFAEPYLVFLAITLSLLVSYTRSRAESLGVKLQGVGIGERAERLLVIAIVGIIGFMEYAVIIVIIIAAITFIQRIIVTAKTLKDPKLR</sequence>
<dbReference type="InterPro" id="IPR044270">
    <property type="entry name" value="AIP_synthase"/>
</dbReference>
<keyword evidence="2" id="KW-0460">Magnesium</keyword>
<accession>A0A075I9X1</accession>
<comment type="cofactor">
    <cofactor evidence="2">
        <name>Mn(2+)</name>
        <dbReference type="ChEBI" id="CHEBI:29035"/>
    </cofactor>
    <cofactor evidence="2">
        <name>Mg(2+)</name>
        <dbReference type="ChEBI" id="CHEBI:18420"/>
    </cofactor>
    <text evidence="2">Binds 2 Mg(2+) or Mn(2+) ions per subunit.</text>
</comment>
<gene>
    <name evidence="4" type="primary">PGS1</name>
    <name evidence="4" type="synonym">pgsA</name>
</gene>
<keyword evidence="2" id="KW-1133">Transmembrane helix</keyword>
<dbReference type="AlphaFoldDB" id="A0A075I9X1"/>
<comment type="pathway">
    <text evidence="2">Lipid metabolism; phospholipid metabolism.</text>
</comment>
<comment type="subcellular location">
    <subcellularLocation>
        <location evidence="2">Cell membrane</location>
        <topology evidence="2">Multi-pass membrane protein</topology>
    </subcellularLocation>
</comment>
<keyword evidence="2" id="KW-0464">Manganese</keyword>
<feature type="binding site" evidence="2">
    <location>
        <position position="67"/>
    </location>
    <ligand>
        <name>Mg(2+)</name>
        <dbReference type="ChEBI" id="CHEBI:18420"/>
        <label>2</label>
    </ligand>
</feature>
<keyword evidence="2" id="KW-1208">Phospholipid metabolism</keyword>
<reference evidence="4" key="1">
    <citation type="journal article" date="2014" name="Genome Biol. Evol.">
        <title>Pangenome evidence for extensive interdomain horizontal transfer affecting lineage core and shell genes in uncultured planktonic thaumarchaeota and euryarchaeota.</title>
        <authorList>
            <person name="Deschamps P."/>
            <person name="Zivanovic Y."/>
            <person name="Moreira D."/>
            <person name="Rodriguez-Valera F."/>
            <person name="Lopez-Garcia P."/>
        </authorList>
    </citation>
    <scope>NUCLEOTIDE SEQUENCE</scope>
</reference>
<evidence type="ECO:0000256" key="3">
    <source>
        <dbReference type="RuleBase" id="RU003750"/>
    </source>
</evidence>
<evidence type="ECO:0000256" key="1">
    <source>
        <dbReference type="ARBA" id="ARBA00022679"/>
    </source>
</evidence>
<keyword evidence="2" id="KW-0479">Metal-binding</keyword>
<feature type="binding site" evidence="2">
    <location>
        <position position="88"/>
    </location>
    <ligand>
        <name>Mg(2+)</name>
        <dbReference type="ChEBI" id="CHEBI:18420"/>
        <label>1</label>
    </ligand>
</feature>
<feature type="binding site" evidence="2">
    <location>
        <position position="67"/>
    </location>
    <ligand>
        <name>Mg(2+)</name>
        <dbReference type="ChEBI" id="CHEBI:18420"/>
        <label>1</label>
    </ligand>
</feature>
<dbReference type="InterPro" id="IPR048254">
    <property type="entry name" value="CDP_ALCOHOL_P_TRANSF_CS"/>
</dbReference>
<keyword evidence="1 2" id="KW-0808">Transferase</keyword>
<evidence type="ECO:0000256" key="2">
    <source>
        <dbReference type="HAMAP-Rule" id="MF_02242"/>
    </source>
</evidence>
<comment type="catalytic activity">
    <reaction evidence="2">
        <text>CDP-2,3-bis-O-(phytanyl)-sn-glycerol + 1D-myo-inositol 3-phosphate = saturated 1-archaetidyl-1D-myo-inositol 3-phosphate + CMP + H(+)</text>
        <dbReference type="Rhea" id="RHEA:36823"/>
        <dbReference type="ChEBI" id="CHEBI:15378"/>
        <dbReference type="ChEBI" id="CHEBI:58401"/>
        <dbReference type="ChEBI" id="CHEBI:60377"/>
        <dbReference type="ChEBI" id="CHEBI:74004"/>
        <dbReference type="ChEBI" id="CHEBI:74006"/>
        <dbReference type="EC" id="2.7.8.39"/>
    </reaction>
</comment>
<dbReference type="Gene3D" id="1.20.120.1760">
    <property type="match status" value="1"/>
</dbReference>
<keyword evidence="2" id="KW-0444">Lipid biosynthesis</keyword>
<feature type="binding site" evidence="2">
    <location>
        <position position="88"/>
    </location>
    <ligand>
        <name>Mg(2+)</name>
        <dbReference type="ChEBI" id="CHEBI:18420"/>
        <label>2</label>
    </ligand>
</feature>
<dbReference type="PROSITE" id="PS00379">
    <property type="entry name" value="CDP_ALCOHOL_P_TRANSF"/>
    <property type="match status" value="1"/>
</dbReference>
<name>A0A075I9X1_9ARCH</name>
<dbReference type="EMBL" id="KF901271">
    <property type="protein sequence ID" value="AIF24724.1"/>
    <property type="molecule type" value="Genomic_DNA"/>
</dbReference>
<feature type="transmembrane region" description="Helical" evidence="2">
    <location>
        <begin position="150"/>
        <end position="178"/>
    </location>
</feature>
<feature type="binding site" evidence="2">
    <location>
        <position position="70"/>
    </location>
    <ligand>
        <name>Mg(2+)</name>
        <dbReference type="ChEBI" id="CHEBI:18420"/>
        <label>1</label>
    </ligand>
</feature>
<feature type="binding site" evidence="2">
    <location>
        <position position="92"/>
    </location>
    <ligand>
        <name>Mg(2+)</name>
        <dbReference type="ChEBI" id="CHEBI:18420"/>
        <label>2</label>
    </ligand>
</feature>
<dbReference type="UniPathway" id="UPA00085"/>
<dbReference type="HAMAP" id="MF_02242">
    <property type="entry name" value="AIP_synthase"/>
    <property type="match status" value="1"/>
</dbReference>
<keyword evidence="2" id="KW-1003">Cell membrane</keyword>
<dbReference type="Pfam" id="PF01066">
    <property type="entry name" value="CDP-OH_P_transf"/>
    <property type="match status" value="1"/>
</dbReference>
<dbReference type="GO" id="GO:0008654">
    <property type="term" value="P:phospholipid biosynthetic process"/>
    <property type="evidence" value="ECO:0007669"/>
    <property type="project" value="UniProtKB-UniRule"/>
</dbReference>
<keyword evidence="2" id="KW-0472">Membrane</keyword>
<feature type="active site" description="Proton acceptor" evidence="2">
    <location>
        <position position="92"/>
    </location>
</feature>